<dbReference type="AlphaFoldDB" id="A0A653BJZ3"/>
<gene>
    <name evidence="1" type="ORF">CALMAC_LOCUS1539</name>
</gene>
<organism evidence="1 2">
    <name type="scientific">Callosobruchus maculatus</name>
    <name type="common">Southern cowpea weevil</name>
    <name type="synonym">Pulse bruchid</name>
    <dbReference type="NCBI Taxonomy" id="64391"/>
    <lineage>
        <taxon>Eukaryota</taxon>
        <taxon>Metazoa</taxon>
        <taxon>Ecdysozoa</taxon>
        <taxon>Arthropoda</taxon>
        <taxon>Hexapoda</taxon>
        <taxon>Insecta</taxon>
        <taxon>Pterygota</taxon>
        <taxon>Neoptera</taxon>
        <taxon>Endopterygota</taxon>
        <taxon>Coleoptera</taxon>
        <taxon>Polyphaga</taxon>
        <taxon>Cucujiformia</taxon>
        <taxon>Chrysomeloidea</taxon>
        <taxon>Chrysomelidae</taxon>
        <taxon>Bruchinae</taxon>
        <taxon>Bruchini</taxon>
        <taxon>Callosobruchus</taxon>
    </lineage>
</organism>
<evidence type="ECO:0000313" key="2">
    <source>
        <dbReference type="Proteomes" id="UP000410492"/>
    </source>
</evidence>
<protein>
    <submittedName>
        <fullName evidence="1">Uncharacterized protein</fullName>
    </submittedName>
</protein>
<dbReference type="EMBL" id="CAACVG010001779">
    <property type="protein sequence ID" value="VEN35700.1"/>
    <property type="molecule type" value="Genomic_DNA"/>
</dbReference>
<keyword evidence="2" id="KW-1185">Reference proteome</keyword>
<evidence type="ECO:0000313" key="1">
    <source>
        <dbReference type="EMBL" id="VEN35700.1"/>
    </source>
</evidence>
<sequence length="77" mass="8747">MTHYAIANNIGFFTISNSSTKLLIIVIRHTVPARFRLWSKGKLAILPSCKCQAKIDSADDRHDFTICDFCLIKSPHR</sequence>
<reference evidence="1 2" key="1">
    <citation type="submission" date="2019-01" db="EMBL/GenBank/DDBJ databases">
        <authorList>
            <person name="Sayadi A."/>
        </authorList>
    </citation>
    <scope>NUCLEOTIDE SEQUENCE [LARGE SCALE GENOMIC DNA]</scope>
</reference>
<dbReference type="Proteomes" id="UP000410492">
    <property type="component" value="Unassembled WGS sequence"/>
</dbReference>
<name>A0A653BJZ3_CALMS</name>
<proteinExistence type="predicted"/>
<accession>A0A653BJZ3</accession>